<proteinExistence type="predicted"/>
<evidence type="ECO:0000256" key="2">
    <source>
        <dbReference type="ARBA" id="ARBA00022448"/>
    </source>
</evidence>
<protein>
    <submittedName>
        <fullName evidence="10">Maltose permease</fullName>
    </submittedName>
</protein>
<evidence type="ECO:0000256" key="8">
    <source>
        <dbReference type="SAM" id="Phobius"/>
    </source>
</evidence>
<evidence type="ECO:0000256" key="7">
    <source>
        <dbReference type="ARBA" id="ARBA00023136"/>
    </source>
</evidence>
<organism evidence="10 11">
    <name type="scientific">Ferroacidibacillus organovorans</name>
    <dbReference type="NCBI Taxonomy" id="1765683"/>
    <lineage>
        <taxon>Bacteria</taxon>
        <taxon>Bacillati</taxon>
        <taxon>Bacillota</taxon>
        <taxon>Bacilli</taxon>
        <taxon>Bacillales</taxon>
        <taxon>Alicyclobacillaceae</taxon>
        <taxon>Ferroacidibacillus</taxon>
    </lineage>
</organism>
<gene>
    <name evidence="10" type="ORF">ATW55_12520</name>
</gene>
<feature type="transmembrane region" description="Helical" evidence="8">
    <location>
        <begin position="128"/>
        <end position="148"/>
    </location>
</feature>
<feature type="transmembrane region" description="Helical" evidence="8">
    <location>
        <begin position="154"/>
        <end position="174"/>
    </location>
</feature>
<dbReference type="RefSeq" id="WP_067711628.1">
    <property type="nucleotide sequence ID" value="NZ_LPVJ01000006.1"/>
</dbReference>
<keyword evidence="7 8" id="KW-0472">Membrane</keyword>
<dbReference type="PANTHER" id="PTHR23522">
    <property type="entry name" value="BLL5896 PROTEIN"/>
    <property type="match status" value="1"/>
</dbReference>
<evidence type="ECO:0000256" key="3">
    <source>
        <dbReference type="ARBA" id="ARBA00022475"/>
    </source>
</evidence>
<dbReference type="Proteomes" id="UP000053557">
    <property type="component" value="Unassembled WGS sequence"/>
</dbReference>
<dbReference type="OrthoDB" id="1650886at2"/>
<keyword evidence="2" id="KW-0813">Transport</keyword>
<keyword evidence="11" id="KW-1185">Reference proteome</keyword>
<dbReference type="InterPro" id="IPR036259">
    <property type="entry name" value="MFS_trans_sf"/>
</dbReference>
<comment type="caution">
    <text evidence="10">The sequence shown here is derived from an EMBL/GenBank/DDBJ whole genome shotgun (WGS) entry which is preliminary data.</text>
</comment>
<dbReference type="GO" id="GO:0022857">
    <property type="term" value="F:transmembrane transporter activity"/>
    <property type="evidence" value="ECO:0007669"/>
    <property type="project" value="InterPro"/>
</dbReference>
<evidence type="ECO:0000259" key="9">
    <source>
        <dbReference type="PROSITE" id="PS50850"/>
    </source>
</evidence>
<sequence length="392" mass="41986">MRHLWTLRAFYLLTGLSGGFFGPYLSLLLERDGFSSSAIGGAMSLAMLIAIVVQPFFGLLVDRFHATRTTLALTFLVPAIFAFLYDQQNFLLIVSVYALSTLFSAPQAPIADAYAVGLARAHGTTYGTIRSFGSMGYALGGYAGGLYLEHLSIHLLWLPYALLCIIGGVIAFFLPREKPSSVVRGSIRQGMSTLLKNPRFVLFLLGGFLISETLTAFNTYFVLAFHEIGGSFADTGIALFIASLTNVPAMLIASRVIRRVGREKTMMIAATAYVVRWGTQVLIPVPSVAIAIQVLHGISFGFFYVAAVGFVAQTTTKELQATGQSIFGMVCNGLAGIGGNLINGFLLRAGGPSLMYAVCAIAALFGAVCFLLVMRVKAPAADMTLRPLDLSP</sequence>
<feature type="transmembrane region" description="Helical" evidence="8">
    <location>
        <begin position="235"/>
        <end position="253"/>
    </location>
</feature>
<dbReference type="PROSITE" id="PS50850">
    <property type="entry name" value="MFS"/>
    <property type="match status" value="1"/>
</dbReference>
<keyword evidence="6 8" id="KW-1133">Transmembrane helix</keyword>
<feature type="transmembrane region" description="Helical" evidence="8">
    <location>
        <begin position="354"/>
        <end position="373"/>
    </location>
</feature>
<evidence type="ECO:0000256" key="6">
    <source>
        <dbReference type="ARBA" id="ARBA00022989"/>
    </source>
</evidence>
<evidence type="ECO:0000256" key="4">
    <source>
        <dbReference type="ARBA" id="ARBA00022519"/>
    </source>
</evidence>
<keyword evidence="4" id="KW-0997">Cell inner membrane</keyword>
<evidence type="ECO:0000313" key="11">
    <source>
        <dbReference type="Proteomes" id="UP000053557"/>
    </source>
</evidence>
<feature type="transmembrane region" description="Helical" evidence="8">
    <location>
        <begin position="200"/>
        <end position="223"/>
    </location>
</feature>
<dbReference type="InterPro" id="IPR024989">
    <property type="entry name" value="MFS_assoc_dom"/>
</dbReference>
<feature type="transmembrane region" description="Helical" evidence="8">
    <location>
        <begin position="324"/>
        <end position="342"/>
    </location>
</feature>
<reference evidence="10 11" key="1">
    <citation type="submission" date="2015-12" db="EMBL/GenBank/DDBJ databases">
        <title>Draft genome sequence of Acidibacillus ferrooxidans ITV001, isolated from a chalcopyrite acid mine drainage site in Brazil.</title>
        <authorList>
            <person name="Dall'Agnol H."/>
            <person name="Nancucheo I."/>
            <person name="Johnson B."/>
            <person name="Oliveira R."/>
            <person name="Leite L."/>
            <person name="Pylro V."/>
            <person name="Nunes G.L."/>
            <person name="Tzotzos G."/>
            <person name="Fernandes G.R."/>
            <person name="Dutra J."/>
            <person name="Orellana S.C."/>
            <person name="Oliveira G."/>
        </authorList>
    </citation>
    <scope>NUCLEOTIDE SEQUENCE [LARGE SCALE GENOMIC DNA]</scope>
    <source>
        <strain evidence="11">ITV01</strain>
    </source>
</reference>
<dbReference type="Pfam" id="PF12832">
    <property type="entry name" value="MFS_1_like"/>
    <property type="match status" value="1"/>
</dbReference>
<dbReference type="SUPFAM" id="SSF103473">
    <property type="entry name" value="MFS general substrate transporter"/>
    <property type="match status" value="1"/>
</dbReference>
<dbReference type="AlphaFoldDB" id="A0A117SYM1"/>
<accession>A0A117SYM1</accession>
<feature type="transmembrane region" description="Helical" evidence="8">
    <location>
        <begin position="39"/>
        <end position="61"/>
    </location>
</feature>
<dbReference type="EMBL" id="LPVJ01000006">
    <property type="protein sequence ID" value="KUO97126.1"/>
    <property type="molecule type" value="Genomic_DNA"/>
</dbReference>
<dbReference type="PANTHER" id="PTHR23522:SF10">
    <property type="entry name" value="3-PHENYLPROPIONIC ACID TRANSPORTER-RELATED"/>
    <property type="match status" value="1"/>
</dbReference>
<evidence type="ECO:0000256" key="1">
    <source>
        <dbReference type="ARBA" id="ARBA00004429"/>
    </source>
</evidence>
<feature type="domain" description="Major facilitator superfamily (MFS) profile" evidence="9">
    <location>
        <begin position="199"/>
        <end position="392"/>
    </location>
</feature>
<feature type="transmembrane region" description="Helical" evidence="8">
    <location>
        <begin position="9"/>
        <end position="27"/>
    </location>
</feature>
<keyword evidence="5 8" id="KW-0812">Transmembrane</keyword>
<dbReference type="InterPro" id="IPR020846">
    <property type="entry name" value="MFS_dom"/>
</dbReference>
<feature type="transmembrane region" description="Helical" evidence="8">
    <location>
        <begin position="91"/>
        <end position="116"/>
    </location>
</feature>
<evidence type="ECO:0000313" key="10">
    <source>
        <dbReference type="EMBL" id="KUO97126.1"/>
    </source>
</evidence>
<comment type="subcellular location">
    <subcellularLocation>
        <location evidence="1">Cell inner membrane</location>
        <topology evidence="1">Multi-pass membrane protein</topology>
    </subcellularLocation>
</comment>
<evidence type="ECO:0000256" key="5">
    <source>
        <dbReference type="ARBA" id="ARBA00022692"/>
    </source>
</evidence>
<dbReference type="GO" id="GO:0005886">
    <property type="term" value="C:plasma membrane"/>
    <property type="evidence" value="ECO:0007669"/>
    <property type="project" value="UniProtKB-SubCell"/>
</dbReference>
<feature type="transmembrane region" description="Helical" evidence="8">
    <location>
        <begin position="289"/>
        <end position="312"/>
    </location>
</feature>
<name>A0A117SYM1_9BACL</name>
<dbReference type="Gene3D" id="1.20.1250.20">
    <property type="entry name" value="MFS general substrate transporter like domains"/>
    <property type="match status" value="2"/>
</dbReference>
<keyword evidence="3" id="KW-1003">Cell membrane</keyword>